<dbReference type="AlphaFoldDB" id="A0A4D6HMS0"/>
<accession>A0A4D6HMS0</accession>
<evidence type="ECO:0000313" key="3">
    <source>
        <dbReference type="Proteomes" id="UP000296822"/>
    </source>
</evidence>
<protein>
    <submittedName>
        <fullName evidence="2">Uncharacterized protein</fullName>
    </submittedName>
</protein>
<feature type="region of interest" description="Disordered" evidence="1">
    <location>
        <begin position="31"/>
        <end position="50"/>
    </location>
</feature>
<dbReference type="Proteomes" id="UP000296822">
    <property type="component" value="Chromosome"/>
</dbReference>
<dbReference type="GeneID" id="39852096"/>
<evidence type="ECO:0000256" key="1">
    <source>
        <dbReference type="SAM" id="MobiDB-lite"/>
    </source>
</evidence>
<dbReference type="RefSeq" id="WP_006064433.1">
    <property type="nucleotide sequence ID" value="NZ_CP031305.1"/>
</dbReference>
<organism evidence="2 3">
    <name type="scientific">Natronorubrum bangense</name>
    <dbReference type="NCBI Taxonomy" id="61858"/>
    <lineage>
        <taxon>Archaea</taxon>
        <taxon>Methanobacteriati</taxon>
        <taxon>Methanobacteriota</taxon>
        <taxon>Stenosarchaea group</taxon>
        <taxon>Halobacteria</taxon>
        <taxon>Halobacteriales</taxon>
        <taxon>Natrialbaceae</taxon>
        <taxon>Natronorubrum</taxon>
    </lineage>
</organism>
<reference evidence="2 3" key="1">
    <citation type="journal article" date="2019" name="Nat. Commun.">
        <title>A new type of DNA phosphorothioation-based antiviral system in archaea.</title>
        <authorList>
            <person name="Xiong L."/>
            <person name="Liu S."/>
            <person name="Chen S."/>
            <person name="Xiao Y."/>
            <person name="Zhu B."/>
            <person name="Gao Y."/>
            <person name="Zhang Y."/>
            <person name="Chen B."/>
            <person name="Luo J."/>
            <person name="Deng Z."/>
            <person name="Chen X."/>
            <person name="Wang L."/>
            <person name="Chen S."/>
        </authorList>
    </citation>
    <scope>NUCLEOTIDE SEQUENCE [LARGE SCALE GENOMIC DNA]</scope>
    <source>
        <strain evidence="2 3">JCM 10635</strain>
    </source>
</reference>
<proteinExistence type="predicted"/>
<name>A0A4D6HMS0_9EURY</name>
<dbReference type="EMBL" id="CP031305">
    <property type="protein sequence ID" value="QCC55229.1"/>
    <property type="molecule type" value="Genomic_DNA"/>
</dbReference>
<sequence length="103" mass="11460">MIGTDQETDLVDWQKTERDGTTVYELEYSAPVSEPTGRPRTLFGATSGGTVPAAEQSVQLPDGERIPVTDVTFEAEGTTLRIRLEEPSLLARLRRALPWWTRA</sequence>
<evidence type="ECO:0000313" key="2">
    <source>
        <dbReference type="EMBL" id="QCC55229.1"/>
    </source>
</evidence>
<dbReference type="KEGG" id="nbg:DV706_12575"/>
<gene>
    <name evidence="2" type="ORF">DV706_12575</name>
</gene>